<dbReference type="Proteomes" id="UP000193560">
    <property type="component" value="Unassembled WGS sequence"/>
</dbReference>
<dbReference type="PROSITE" id="PS51375">
    <property type="entry name" value="PPR"/>
    <property type="match status" value="7"/>
</dbReference>
<evidence type="ECO:0008006" key="6">
    <source>
        <dbReference type="Google" id="ProtNLM"/>
    </source>
</evidence>
<sequence>MHCVKGSMLLNTRTRQRAIPKQLATLLTSNKTATFITTAPTRSRKLYTTWNDSGSNLVDQRPFDNLLTCATHIPSGSFSRTMRRQYRQQLRFKTTSVLPASLDSTDYDPNACISHFAQLEDYKAVISEFKTVEHLDTPLTTETYQAVMEAYGTLPMDAKNMTDMMNAYNEMLTRGVLPTSEIYAVIIGSLCARDGIVNSTTNAIHRQMDIDSYDTKGNMQLHPISVENLMKSRSSLGALKSEKNLQRAVTIFEQAVSEGKTKAFDVGLYNNLLHGLSYTGNTQDGLFIYEQLENSQVRPNITTFARLLSLFGNAGDLQAVEECFKEYKNVYRGIPAHDQVYIYNALVSAHANAGDLDGALHLLEKSMVKAHIPVTISSYNKILYRACLDNNMELVSHVVDKLNLDNQLPKPDSNTYGILLSMYSRTRNMGKAHEVFDKVMSMNLDRQYGHLNEYVAACVDENELGRSMDIIRAMSVHGLQVHINQCCRVVNGYFGTGDMRGAAAAVKEIIQLQSKTYHIGNTSPLVALCMDVVQRTDNLVDALDILRVLNLYSIRLDNPGSEAVLKLYDQTKTDSLKWNEFVDYCTDRSYFTLYEAAFKAHHDANQFSKTAFQLLKDMYDLNIQTNSGLYIRVGTRMNKYGTVEDKVRWEKAFGEYYPDIQNEVRQQLSTTTTKTTKTIVSSSSSSSPATTSSNSSMADVRTNEVLNLVQSGEFDKGLVLMQEKIIDQGMIPTPGAVCTMILEANKSHLVETANKMYEMVLDPFNQLDTGTRKKAMHMLNNNMMIIHSNNKDADNTKFYYDKLRSDGMYPDGDGYGALLTCATNIHANDASVEAMMIIDEAKKHNVRPTLYMYNVVISKLGKNRKMDQALALFNEMQGNGVYPDSVTYASVISTCLRYGSEAQATKYFDEMTRLPNCRPRISAYNSMIQYYVRERGDRKQAMVYFEKLKTTHLVPSIHTFRLLIEAYANTPDYDMVAACNVLTDMKNQFGQDAVASHYATLIHSYGCIHRDVASAEAMLDKMTRAGIPSNEPVYRALLDTYISHGNIPKAEALYQTMLDANLRSSPYIESLFIQGYGDNDAVDKAEHVFNRTSDERSADGGGVIREPSTYEAMVKVYMNHGQIDKATQVRNRMKQCGFPIKVVDGVSLLIEQGQA</sequence>
<keyword evidence="5" id="KW-1185">Reference proteome</keyword>
<dbReference type="InterPro" id="IPR051240">
    <property type="entry name" value="Mito_RNA-Proc/Resp"/>
</dbReference>
<dbReference type="InterPro" id="IPR011990">
    <property type="entry name" value="TPR-like_helical_dom_sf"/>
</dbReference>
<evidence type="ECO:0000313" key="5">
    <source>
        <dbReference type="Proteomes" id="UP000193560"/>
    </source>
</evidence>
<evidence type="ECO:0000313" key="4">
    <source>
        <dbReference type="EMBL" id="ORZ19482.1"/>
    </source>
</evidence>
<comment type="caution">
    <text evidence="4">The sequence shown here is derived from an EMBL/GenBank/DDBJ whole genome shotgun (WGS) entry which is preliminary data.</text>
</comment>
<evidence type="ECO:0000256" key="1">
    <source>
        <dbReference type="ARBA" id="ARBA00022737"/>
    </source>
</evidence>
<feature type="region of interest" description="Disordered" evidence="3">
    <location>
        <begin position="671"/>
        <end position="698"/>
    </location>
</feature>
<dbReference type="Gene3D" id="1.25.40.10">
    <property type="entry name" value="Tetratricopeptide repeat domain"/>
    <property type="match status" value="5"/>
</dbReference>
<feature type="repeat" description="PPR" evidence="2">
    <location>
        <begin position="265"/>
        <end position="299"/>
    </location>
</feature>
<dbReference type="EMBL" id="MCGE01000007">
    <property type="protein sequence ID" value="ORZ19482.1"/>
    <property type="molecule type" value="Genomic_DNA"/>
</dbReference>
<dbReference type="OrthoDB" id="411857at2759"/>
<dbReference type="PANTHER" id="PTHR47933">
    <property type="entry name" value="PENTATRICOPEPTIDE REPEAT-CONTAINING PROTEIN 1, MITOCHONDRIAL"/>
    <property type="match status" value="1"/>
</dbReference>
<feature type="repeat" description="PPR" evidence="2">
    <location>
        <begin position="1030"/>
        <end position="1064"/>
    </location>
</feature>
<gene>
    <name evidence="4" type="ORF">BCR42DRAFT_371056</name>
</gene>
<feature type="repeat" description="PPR" evidence="2">
    <location>
        <begin position="339"/>
        <end position="374"/>
    </location>
</feature>
<dbReference type="Pfam" id="PF13041">
    <property type="entry name" value="PPR_2"/>
    <property type="match status" value="1"/>
</dbReference>
<feature type="repeat" description="PPR" evidence="2">
    <location>
        <begin position="412"/>
        <end position="446"/>
    </location>
</feature>
<dbReference type="InterPro" id="IPR002885">
    <property type="entry name" value="PPR_rpt"/>
</dbReference>
<proteinExistence type="predicted"/>
<dbReference type="AlphaFoldDB" id="A0A1X2IN80"/>
<evidence type="ECO:0000256" key="2">
    <source>
        <dbReference type="PROSITE-ProRule" id="PRU00708"/>
    </source>
</evidence>
<dbReference type="SUPFAM" id="SSF81901">
    <property type="entry name" value="HCP-like"/>
    <property type="match status" value="1"/>
</dbReference>
<dbReference type="Pfam" id="PF01535">
    <property type="entry name" value="PPR"/>
    <property type="match status" value="3"/>
</dbReference>
<feature type="repeat" description="PPR" evidence="2">
    <location>
        <begin position="920"/>
        <end position="955"/>
    </location>
</feature>
<dbReference type="Pfam" id="PF13812">
    <property type="entry name" value="PPR_3"/>
    <property type="match status" value="3"/>
</dbReference>
<feature type="compositionally biased region" description="Low complexity" evidence="3">
    <location>
        <begin position="671"/>
        <end position="696"/>
    </location>
</feature>
<organism evidence="4 5">
    <name type="scientific">Absidia repens</name>
    <dbReference type="NCBI Taxonomy" id="90262"/>
    <lineage>
        <taxon>Eukaryota</taxon>
        <taxon>Fungi</taxon>
        <taxon>Fungi incertae sedis</taxon>
        <taxon>Mucoromycota</taxon>
        <taxon>Mucoromycotina</taxon>
        <taxon>Mucoromycetes</taxon>
        <taxon>Mucorales</taxon>
        <taxon>Cunninghamellaceae</taxon>
        <taxon>Absidia</taxon>
    </lineage>
</organism>
<reference evidence="4 5" key="1">
    <citation type="submission" date="2016-07" db="EMBL/GenBank/DDBJ databases">
        <title>Pervasive Adenine N6-methylation of Active Genes in Fungi.</title>
        <authorList>
            <consortium name="DOE Joint Genome Institute"/>
            <person name="Mondo S.J."/>
            <person name="Dannebaum R.O."/>
            <person name="Kuo R.C."/>
            <person name="Labutti K."/>
            <person name="Haridas S."/>
            <person name="Kuo A."/>
            <person name="Salamov A."/>
            <person name="Ahrendt S.R."/>
            <person name="Lipzen A."/>
            <person name="Sullivan W."/>
            <person name="Andreopoulos W.B."/>
            <person name="Clum A."/>
            <person name="Lindquist E."/>
            <person name="Daum C."/>
            <person name="Ramamoorthy G.K."/>
            <person name="Gryganskyi A."/>
            <person name="Culley D."/>
            <person name="Magnuson J.K."/>
            <person name="James T.Y."/>
            <person name="O'Malley M.A."/>
            <person name="Stajich J.E."/>
            <person name="Spatafora J.W."/>
            <person name="Visel A."/>
            <person name="Grigoriev I.V."/>
        </authorList>
    </citation>
    <scope>NUCLEOTIDE SEQUENCE [LARGE SCALE GENOMIC DNA]</scope>
    <source>
        <strain evidence="4 5">NRRL 1336</strain>
    </source>
</reference>
<dbReference type="PANTHER" id="PTHR47933:SF11">
    <property type="entry name" value="PENTATRICOPEPTIDE REPEAT-CONTAINING PROTEIN 2"/>
    <property type="match status" value="1"/>
</dbReference>
<name>A0A1X2IN80_9FUNG</name>
<protein>
    <recommendedName>
        <fullName evidence="6">Pentacotripeptide-repeat region of PRORP domain-containing protein</fullName>
    </recommendedName>
</protein>
<keyword evidence="1" id="KW-0677">Repeat</keyword>
<feature type="repeat" description="PPR" evidence="2">
    <location>
        <begin position="849"/>
        <end position="883"/>
    </location>
</feature>
<feature type="repeat" description="PPR" evidence="2">
    <location>
        <begin position="1106"/>
        <end position="1140"/>
    </location>
</feature>
<accession>A0A1X2IN80</accession>
<dbReference type="GO" id="GO:0003729">
    <property type="term" value="F:mRNA binding"/>
    <property type="evidence" value="ECO:0007669"/>
    <property type="project" value="TreeGrafter"/>
</dbReference>
<dbReference type="STRING" id="90262.A0A1X2IN80"/>
<dbReference type="NCBIfam" id="TIGR00756">
    <property type="entry name" value="PPR"/>
    <property type="match status" value="4"/>
</dbReference>
<evidence type="ECO:0000256" key="3">
    <source>
        <dbReference type="SAM" id="MobiDB-lite"/>
    </source>
</evidence>